<keyword evidence="4" id="KW-0378">Hydrolase</keyword>
<evidence type="ECO:0000313" key="4">
    <source>
        <dbReference type="EMBL" id="QDT59846.1"/>
    </source>
</evidence>
<dbReference type="PANTHER" id="PTHR43569:SF2">
    <property type="entry name" value="AMIDOHYDROLASE-RELATED DOMAIN-CONTAINING PROTEIN"/>
    <property type="match status" value="1"/>
</dbReference>
<comment type="similarity">
    <text evidence="1">Belongs to the metallo-dependent hydrolases superfamily.</text>
</comment>
<name>A0A517SUN8_9BACT</name>
<reference evidence="4 5" key="1">
    <citation type="submission" date="2019-02" db="EMBL/GenBank/DDBJ databases">
        <title>Deep-cultivation of Planctomycetes and their phenomic and genomic characterization uncovers novel biology.</title>
        <authorList>
            <person name="Wiegand S."/>
            <person name="Jogler M."/>
            <person name="Boedeker C."/>
            <person name="Pinto D."/>
            <person name="Vollmers J."/>
            <person name="Rivas-Marin E."/>
            <person name="Kohn T."/>
            <person name="Peeters S.H."/>
            <person name="Heuer A."/>
            <person name="Rast P."/>
            <person name="Oberbeckmann S."/>
            <person name="Bunk B."/>
            <person name="Jeske O."/>
            <person name="Meyerdierks A."/>
            <person name="Storesund J.E."/>
            <person name="Kallscheuer N."/>
            <person name="Luecker S."/>
            <person name="Lage O.M."/>
            <person name="Pohl T."/>
            <person name="Merkel B.J."/>
            <person name="Hornburger P."/>
            <person name="Mueller R.-W."/>
            <person name="Bruemmer F."/>
            <person name="Labrenz M."/>
            <person name="Spormann A.M."/>
            <person name="Op den Camp H."/>
            <person name="Overmann J."/>
            <person name="Amann R."/>
            <person name="Jetten M.S.M."/>
            <person name="Mascher T."/>
            <person name="Medema M.H."/>
            <person name="Devos D.P."/>
            <person name="Kaster A.-K."/>
            <person name="Ovreas L."/>
            <person name="Rohde M."/>
            <person name="Galperin M.Y."/>
            <person name="Jogler C."/>
        </authorList>
    </citation>
    <scope>NUCLEOTIDE SEQUENCE [LARGE SCALE GENOMIC DNA]</scope>
    <source>
        <strain evidence="4 5">SV_7m_r</strain>
    </source>
</reference>
<dbReference type="GO" id="GO:0016787">
    <property type="term" value="F:hydrolase activity"/>
    <property type="evidence" value="ECO:0007669"/>
    <property type="project" value="UniProtKB-KW"/>
</dbReference>
<keyword evidence="2" id="KW-0732">Signal</keyword>
<dbReference type="EMBL" id="CP036272">
    <property type="protein sequence ID" value="QDT59846.1"/>
    <property type="molecule type" value="Genomic_DNA"/>
</dbReference>
<feature type="chain" id="PRO_5021969043" evidence="2">
    <location>
        <begin position="23"/>
        <end position="321"/>
    </location>
</feature>
<dbReference type="RefSeq" id="WP_145271965.1">
    <property type="nucleotide sequence ID" value="NZ_CP036272.1"/>
</dbReference>
<dbReference type="InterPro" id="IPR032466">
    <property type="entry name" value="Metal_Hydrolase"/>
</dbReference>
<feature type="domain" description="Amidohydrolase-related" evidence="3">
    <location>
        <begin position="42"/>
        <end position="318"/>
    </location>
</feature>
<organism evidence="4 5">
    <name type="scientific">Stieleria bergensis</name>
    <dbReference type="NCBI Taxonomy" id="2528025"/>
    <lineage>
        <taxon>Bacteria</taxon>
        <taxon>Pseudomonadati</taxon>
        <taxon>Planctomycetota</taxon>
        <taxon>Planctomycetia</taxon>
        <taxon>Pirellulales</taxon>
        <taxon>Pirellulaceae</taxon>
        <taxon>Stieleria</taxon>
    </lineage>
</organism>
<accession>A0A517SUN8</accession>
<sequence length="321" mass="36121" precursor="true">MKLRSLSFASLILGLFAGTLHADDPSETPANQAGIAPVKHMIDTHIHFYDPTLDIPMTWPPTDDKVLYKPHLPKEYGPIAKASGVTGVVIVEANETLRANYWMLDLVKDDPFYVGLVGRVDMPQDSFGETLAAIAKDKRLVGIRPRVLEDGSFTDPAVIENLRELARQNLTMDYLTNSGGIKGLKVIETVAREVPELTIVVNHCLGYDFDGKPASKQWMRAVKRLAKNKNVYCKISGLYQRSVPQPAPQDIKHFEPVLEMLWDQFGSGRLIYGSNWPVTKRTDDYASFVRLVDQFITPKGQQARENYYWKNAATAYRLPLK</sequence>
<protein>
    <submittedName>
        <fullName evidence="4">Amidohydrolase</fullName>
    </submittedName>
</protein>
<dbReference type="InterPro" id="IPR006680">
    <property type="entry name" value="Amidohydro-rel"/>
</dbReference>
<dbReference type="PANTHER" id="PTHR43569">
    <property type="entry name" value="AMIDOHYDROLASE"/>
    <property type="match status" value="1"/>
</dbReference>
<dbReference type="AlphaFoldDB" id="A0A517SUN8"/>
<dbReference type="Gene3D" id="3.20.20.140">
    <property type="entry name" value="Metal-dependent hydrolases"/>
    <property type="match status" value="1"/>
</dbReference>
<evidence type="ECO:0000256" key="1">
    <source>
        <dbReference type="ARBA" id="ARBA00038310"/>
    </source>
</evidence>
<evidence type="ECO:0000259" key="3">
    <source>
        <dbReference type="Pfam" id="PF04909"/>
    </source>
</evidence>
<gene>
    <name evidence="4" type="ORF">SV7mr_23580</name>
</gene>
<dbReference type="InterPro" id="IPR052350">
    <property type="entry name" value="Metallo-dep_Lactonases"/>
</dbReference>
<feature type="signal peptide" evidence="2">
    <location>
        <begin position="1"/>
        <end position="22"/>
    </location>
</feature>
<dbReference type="Pfam" id="PF04909">
    <property type="entry name" value="Amidohydro_2"/>
    <property type="match status" value="1"/>
</dbReference>
<evidence type="ECO:0000256" key="2">
    <source>
        <dbReference type="SAM" id="SignalP"/>
    </source>
</evidence>
<keyword evidence="5" id="KW-1185">Reference proteome</keyword>
<dbReference type="OrthoDB" id="5450317at2"/>
<dbReference type="SUPFAM" id="SSF51556">
    <property type="entry name" value="Metallo-dependent hydrolases"/>
    <property type="match status" value="1"/>
</dbReference>
<dbReference type="Proteomes" id="UP000315003">
    <property type="component" value="Chromosome"/>
</dbReference>
<evidence type="ECO:0000313" key="5">
    <source>
        <dbReference type="Proteomes" id="UP000315003"/>
    </source>
</evidence>
<proteinExistence type="inferred from homology"/>